<organism evidence="1">
    <name type="scientific">Siphoviridae sp. cttuu15</name>
    <dbReference type="NCBI Taxonomy" id="2825709"/>
    <lineage>
        <taxon>Viruses</taxon>
        <taxon>Duplodnaviria</taxon>
        <taxon>Heunggongvirae</taxon>
        <taxon>Uroviricota</taxon>
        <taxon>Caudoviricetes</taxon>
    </lineage>
</organism>
<evidence type="ECO:0000313" key="1">
    <source>
        <dbReference type="EMBL" id="DAF88283.1"/>
    </source>
</evidence>
<reference evidence="1" key="1">
    <citation type="journal article" date="2021" name="Proc. Natl. Acad. Sci. U.S.A.">
        <title>A Catalog of Tens of Thousands of Viruses from Human Metagenomes Reveals Hidden Associations with Chronic Diseases.</title>
        <authorList>
            <person name="Tisza M.J."/>
            <person name="Buck C.B."/>
        </authorList>
    </citation>
    <scope>NUCLEOTIDE SEQUENCE</scope>
    <source>
        <strain evidence="1">Cttuu15</strain>
    </source>
</reference>
<proteinExistence type="predicted"/>
<name>A0A8S5U1F3_9CAUD</name>
<protein>
    <submittedName>
        <fullName evidence="1">Uncharacterized protein</fullName>
    </submittedName>
</protein>
<accession>A0A8S5U1F3</accession>
<sequence>MVFSFCDAVNFSFSFHSFPIITCPKVLLQLYCQTFPLSRYIFTSLY</sequence>
<dbReference type="EMBL" id="BK015982">
    <property type="protein sequence ID" value="DAF88283.1"/>
    <property type="molecule type" value="Genomic_DNA"/>
</dbReference>